<organism evidence="2 3">
    <name type="scientific">Quercus rubra</name>
    <name type="common">Northern red oak</name>
    <name type="synonym">Quercus borealis</name>
    <dbReference type="NCBI Taxonomy" id="3512"/>
    <lineage>
        <taxon>Eukaryota</taxon>
        <taxon>Viridiplantae</taxon>
        <taxon>Streptophyta</taxon>
        <taxon>Embryophyta</taxon>
        <taxon>Tracheophyta</taxon>
        <taxon>Spermatophyta</taxon>
        <taxon>Magnoliopsida</taxon>
        <taxon>eudicotyledons</taxon>
        <taxon>Gunneridae</taxon>
        <taxon>Pentapetalae</taxon>
        <taxon>rosids</taxon>
        <taxon>fabids</taxon>
        <taxon>Fagales</taxon>
        <taxon>Fagaceae</taxon>
        <taxon>Quercus</taxon>
    </lineage>
</organism>
<feature type="transmembrane region" description="Helical" evidence="1">
    <location>
        <begin position="42"/>
        <end position="60"/>
    </location>
</feature>
<evidence type="ECO:0000313" key="2">
    <source>
        <dbReference type="EMBL" id="KAK4557687.1"/>
    </source>
</evidence>
<keyword evidence="1" id="KW-1133">Transmembrane helix</keyword>
<feature type="transmembrane region" description="Helical" evidence="1">
    <location>
        <begin position="69"/>
        <end position="90"/>
    </location>
</feature>
<keyword evidence="1" id="KW-0472">Membrane</keyword>
<sequence>MCHIDLRYTVLLAINILKSQVATPGEWDPYQTIRQPTWMKDSFLALLFLVLPFTSIKLPISTQSATRHILLWFGEFNTQLTVAFIGSILFPQALFWYFYPIIISVFIWYPWLFNFLKWSHGVLTTIPVCNIIIRATVTSLQNLVPAQPEVEPQPEVEAQPTTELV</sequence>
<reference evidence="2 3" key="1">
    <citation type="journal article" date="2023" name="G3 (Bethesda)">
        <title>A haplotype-resolved chromosome-scale genome for Quercus rubra L. provides insights into the genetics of adaptive traits for red oak species.</title>
        <authorList>
            <person name="Kapoor B."/>
            <person name="Jenkins J."/>
            <person name="Schmutz J."/>
            <person name="Zhebentyayeva T."/>
            <person name="Kuelheim C."/>
            <person name="Coggeshall M."/>
            <person name="Heim C."/>
            <person name="Lasky J.R."/>
            <person name="Leites L."/>
            <person name="Islam-Faridi N."/>
            <person name="Romero-Severson J."/>
            <person name="DeLeo V.L."/>
            <person name="Lucas S.M."/>
            <person name="Lazic D."/>
            <person name="Gailing O."/>
            <person name="Carlson J."/>
            <person name="Staton M."/>
        </authorList>
    </citation>
    <scope>NUCLEOTIDE SEQUENCE [LARGE SCALE GENOMIC DNA]</scope>
    <source>
        <strain evidence="2">Pseudo-F2</strain>
    </source>
</reference>
<dbReference type="EMBL" id="JAXUIC010000012">
    <property type="protein sequence ID" value="KAK4557687.1"/>
    <property type="molecule type" value="Genomic_DNA"/>
</dbReference>
<evidence type="ECO:0000313" key="3">
    <source>
        <dbReference type="Proteomes" id="UP001324115"/>
    </source>
</evidence>
<accession>A0AAN7DY94</accession>
<keyword evidence="3" id="KW-1185">Reference proteome</keyword>
<comment type="caution">
    <text evidence="2">The sequence shown here is derived from an EMBL/GenBank/DDBJ whole genome shotgun (WGS) entry which is preliminary data.</text>
</comment>
<proteinExistence type="predicted"/>
<protein>
    <submittedName>
        <fullName evidence="2">Uncharacterized protein</fullName>
    </submittedName>
</protein>
<name>A0AAN7DY94_QUERU</name>
<keyword evidence="1" id="KW-0812">Transmembrane</keyword>
<gene>
    <name evidence="2" type="ORF">RGQ29_007449</name>
</gene>
<dbReference type="Proteomes" id="UP001324115">
    <property type="component" value="Unassembled WGS sequence"/>
</dbReference>
<evidence type="ECO:0000256" key="1">
    <source>
        <dbReference type="SAM" id="Phobius"/>
    </source>
</evidence>
<feature type="transmembrane region" description="Helical" evidence="1">
    <location>
        <begin position="96"/>
        <end position="116"/>
    </location>
</feature>
<dbReference type="AlphaFoldDB" id="A0AAN7DY94"/>